<keyword evidence="2" id="KW-0238">DNA-binding</keyword>
<dbReference type="AlphaFoldDB" id="A0A0T6LMW7"/>
<organism evidence="5 6">
    <name type="scientific">Wenjunlia vitaminophila</name>
    <name type="common">Streptomyces vitaminophilus</name>
    <dbReference type="NCBI Taxonomy" id="76728"/>
    <lineage>
        <taxon>Bacteria</taxon>
        <taxon>Bacillati</taxon>
        <taxon>Actinomycetota</taxon>
        <taxon>Actinomycetes</taxon>
        <taxon>Kitasatosporales</taxon>
        <taxon>Streptomycetaceae</taxon>
        <taxon>Wenjunlia</taxon>
    </lineage>
</organism>
<protein>
    <recommendedName>
        <fullName evidence="4">HTH araC/xylS-type domain-containing protein</fullName>
    </recommendedName>
</protein>
<dbReference type="GO" id="GO:0003700">
    <property type="term" value="F:DNA-binding transcription factor activity"/>
    <property type="evidence" value="ECO:0007669"/>
    <property type="project" value="InterPro"/>
</dbReference>
<dbReference type="STRING" id="76728.AQ490_07205"/>
<dbReference type="SMART" id="SM00342">
    <property type="entry name" value="HTH_ARAC"/>
    <property type="match status" value="1"/>
</dbReference>
<dbReference type="InterPro" id="IPR050204">
    <property type="entry name" value="AraC_XylS_family_regulators"/>
</dbReference>
<dbReference type="InterPro" id="IPR018060">
    <property type="entry name" value="HTH_AraC"/>
</dbReference>
<dbReference type="Gene3D" id="1.10.10.60">
    <property type="entry name" value="Homeodomain-like"/>
    <property type="match status" value="1"/>
</dbReference>
<dbReference type="PRINTS" id="PR00032">
    <property type="entry name" value="HTHARAC"/>
</dbReference>
<dbReference type="InterPro" id="IPR020449">
    <property type="entry name" value="Tscrpt_reg_AraC-type_HTH"/>
</dbReference>
<dbReference type="PANTHER" id="PTHR46796:SF6">
    <property type="entry name" value="ARAC SUBFAMILY"/>
    <property type="match status" value="1"/>
</dbReference>
<accession>A0A0T6LMW7</accession>
<evidence type="ECO:0000256" key="2">
    <source>
        <dbReference type="ARBA" id="ARBA00023125"/>
    </source>
</evidence>
<dbReference type="InterPro" id="IPR009057">
    <property type="entry name" value="Homeodomain-like_sf"/>
</dbReference>
<dbReference type="PANTHER" id="PTHR46796">
    <property type="entry name" value="HTH-TYPE TRANSCRIPTIONAL ACTIVATOR RHAS-RELATED"/>
    <property type="match status" value="1"/>
</dbReference>
<feature type="domain" description="HTH araC/xylS-type" evidence="4">
    <location>
        <begin position="219"/>
        <end position="320"/>
    </location>
</feature>
<dbReference type="Proteomes" id="UP000050867">
    <property type="component" value="Unassembled WGS sequence"/>
</dbReference>
<dbReference type="EMBL" id="LLZU01000037">
    <property type="protein sequence ID" value="KRV47257.1"/>
    <property type="molecule type" value="Genomic_DNA"/>
</dbReference>
<evidence type="ECO:0000259" key="4">
    <source>
        <dbReference type="PROSITE" id="PS01124"/>
    </source>
</evidence>
<evidence type="ECO:0000313" key="6">
    <source>
        <dbReference type="Proteomes" id="UP000050867"/>
    </source>
</evidence>
<dbReference type="InterPro" id="IPR035418">
    <property type="entry name" value="AraC-bd_2"/>
</dbReference>
<evidence type="ECO:0000256" key="3">
    <source>
        <dbReference type="ARBA" id="ARBA00023163"/>
    </source>
</evidence>
<name>A0A0T6LMW7_WENVI</name>
<dbReference type="OrthoDB" id="9799345at2"/>
<keyword evidence="3" id="KW-0804">Transcription</keyword>
<evidence type="ECO:0000313" key="5">
    <source>
        <dbReference type="EMBL" id="KRV47257.1"/>
    </source>
</evidence>
<dbReference type="SUPFAM" id="SSF46689">
    <property type="entry name" value="Homeodomain-like"/>
    <property type="match status" value="1"/>
</dbReference>
<dbReference type="GO" id="GO:0043565">
    <property type="term" value="F:sequence-specific DNA binding"/>
    <property type="evidence" value="ECO:0007669"/>
    <property type="project" value="InterPro"/>
</dbReference>
<keyword evidence="1" id="KW-0805">Transcription regulation</keyword>
<dbReference type="PROSITE" id="PS01124">
    <property type="entry name" value="HTH_ARAC_FAMILY_2"/>
    <property type="match status" value="1"/>
</dbReference>
<gene>
    <name evidence="5" type="ORF">AQ490_07205</name>
</gene>
<reference evidence="5 6" key="1">
    <citation type="submission" date="2015-10" db="EMBL/GenBank/DDBJ databases">
        <title>Draft genome sequence of pyrrolomycin-producing Streptomyces vitaminophilus.</title>
        <authorList>
            <person name="Graham D.E."/>
            <person name="Mahan K.M."/>
            <person name="Klingeman D.M."/>
            <person name="Hettich R.L."/>
            <person name="Parry R.J."/>
        </authorList>
    </citation>
    <scope>NUCLEOTIDE SEQUENCE [LARGE SCALE GENOMIC DNA]</scope>
    <source>
        <strain evidence="5 6">ATCC 31673</strain>
    </source>
</reference>
<dbReference type="RefSeq" id="WP_018384127.1">
    <property type="nucleotide sequence ID" value="NZ_LLZU01000037.1"/>
</dbReference>
<sequence>MNTMVGTHDSTLPTSERITRLRELCLGLPVAVRVEPDPSLPFRGDTSFIDLGAVSLLSVHASPSELRRTRKMIGCSDPGMLRLDLLHHGRKVFRLDRQETELRPGELLLSDSSQEFHVSTVAADGDTWGTVMMFPRTLLPLSPHLLKHSLGTPLPGRDGVGALLSGLLTTLTSDNGQFERCDTDSLGRVVLDLLAAMCVTRLDACDAPAPESGRRALRVRIRSFILHHLHDPWLDPRTIAAAHNISVRYLHKLFQDEGCTVAEWIRQRRLERCQRDLANPALCHRPIRTIATCWGFPNAAHFSRAFRAAYGLPPREYRERSLHGAAVRHPASVGRSVATTS</sequence>
<dbReference type="eggNOG" id="COG2207">
    <property type="taxonomic scope" value="Bacteria"/>
</dbReference>
<dbReference type="Pfam" id="PF14525">
    <property type="entry name" value="AraC_binding_2"/>
    <property type="match status" value="1"/>
</dbReference>
<keyword evidence="6" id="KW-1185">Reference proteome</keyword>
<proteinExistence type="predicted"/>
<evidence type="ECO:0000256" key="1">
    <source>
        <dbReference type="ARBA" id="ARBA00023015"/>
    </source>
</evidence>
<comment type="caution">
    <text evidence="5">The sequence shown here is derived from an EMBL/GenBank/DDBJ whole genome shotgun (WGS) entry which is preliminary data.</text>
</comment>
<dbReference type="Pfam" id="PF12833">
    <property type="entry name" value="HTH_18"/>
    <property type="match status" value="1"/>
</dbReference>